<dbReference type="InterPro" id="IPR008274">
    <property type="entry name" value="AldOxase/xan_DH_MoCoBD1"/>
</dbReference>
<dbReference type="GO" id="GO:0005506">
    <property type="term" value="F:iron ion binding"/>
    <property type="evidence" value="ECO:0007669"/>
    <property type="project" value="InterPro"/>
</dbReference>
<dbReference type="GO" id="GO:0016491">
    <property type="term" value="F:oxidoreductase activity"/>
    <property type="evidence" value="ECO:0007669"/>
    <property type="project" value="UniProtKB-KW"/>
</dbReference>
<keyword evidence="6" id="KW-0560">Oxidoreductase</keyword>
<feature type="domain" description="Aldehyde oxidase/xanthine dehydrogenase a/b hammerhead" evidence="10">
    <location>
        <begin position="79"/>
        <end position="185"/>
    </location>
</feature>
<keyword evidence="5" id="KW-0479">Metal-binding</keyword>
<dbReference type="FunFam" id="3.90.1170.50:FF:000001">
    <property type="entry name" value="Aldehyde oxidase 1"/>
    <property type="match status" value="1"/>
</dbReference>
<evidence type="ECO:0000256" key="1">
    <source>
        <dbReference type="ARBA" id="ARBA00001924"/>
    </source>
</evidence>
<dbReference type="InterPro" id="IPR037165">
    <property type="entry name" value="AldOxase/xan_DH_Mopterin-bd_sf"/>
</dbReference>
<evidence type="ECO:0000256" key="4">
    <source>
        <dbReference type="ARBA" id="ARBA00022714"/>
    </source>
</evidence>
<dbReference type="Gene3D" id="3.90.1170.50">
    <property type="entry name" value="Aldehyde oxidase/xanthine dehydrogenase, a/b hammerhead"/>
    <property type="match status" value="1"/>
</dbReference>
<comment type="caution">
    <text evidence="11">The sequence shown here is derived from an EMBL/GenBank/DDBJ whole genome shotgun (WGS) entry which is preliminary data.</text>
</comment>
<dbReference type="FunFam" id="3.30.365.10:FF:000002">
    <property type="entry name" value="Xanthine dehydrogenase oxidase"/>
    <property type="match status" value="1"/>
</dbReference>
<dbReference type="InterPro" id="IPR000674">
    <property type="entry name" value="Ald_Oxase/Xan_DH_a/b"/>
</dbReference>
<dbReference type="SUPFAM" id="SSF56003">
    <property type="entry name" value="Molybdenum cofactor-binding domain"/>
    <property type="match status" value="1"/>
</dbReference>
<evidence type="ECO:0000259" key="10">
    <source>
        <dbReference type="SMART" id="SM01008"/>
    </source>
</evidence>
<accession>A0A2G8LJA9</accession>
<evidence type="ECO:0000256" key="3">
    <source>
        <dbReference type="ARBA" id="ARBA00006849"/>
    </source>
</evidence>
<name>A0A2G8LJA9_STIJA</name>
<dbReference type="GO" id="GO:0051537">
    <property type="term" value="F:2 iron, 2 sulfur cluster binding"/>
    <property type="evidence" value="ECO:0007669"/>
    <property type="project" value="UniProtKB-KW"/>
</dbReference>
<evidence type="ECO:0000256" key="7">
    <source>
        <dbReference type="ARBA" id="ARBA00023004"/>
    </source>
</evidence>
<evidence type="ECO:0000256" key="2">
    <source>
        <dbReference type="ARBA" id="ARBA00001974"/>
    </source>
</evidence>
<keyword evidence="8" id="KW-0411">Iron-sulfur</keyword>
<protein>
    <submittedName>
        <fullName evidence="11">Putative xanthine dehydrogenase/oxidase</fullName>
    </submittedName>
</protein>
<comment type="similarity">
    <text evidence="3">Belongs to the xanthine dehydrogenase family.</text>
</comment>
<dbReference type="InterPro" id="IPR016208">
    <property type="entry name" value="Ald_Oxase/xanthine_DH-like"/>
</dbReference>
<dbReference type="InterPro" id="IPR036856">
    <property type="entry name" value="Ald_Oxase/Xan_DH_a/b_sf"/>
</dbReference>
<dbReference type="Gene3D" id="3.30.365.10">
    <property type="entry name" value="Aldehyde oxidase/xanthine dehydrogenase, molybdopterin binding domain"/>
    <property type="match status" value="4"/>
</dbReference>
<keyword evidence="4" id="KW-0001">2Fe-2S</keyword>
<organism evidence="11 12">
    <name type="scientific">Stichopus japonicus</name>
    <name type="common">Sea cucumber</name>
    <dbReference type="NCBI Taxonomy" id="307972"/>
    <lineage>
        <taxon>Eukaryota</taxon>
        <taxon>Metazoa</taxon>
        <taxon>Echinodermata</taxon>
        <taxon>Eleutherozoa</taxon>
        <taxon>Echinozoa</taxon>
        <taxon>Holothuroidea</taxon>
        <taxon>Aspidochirotacea</taxon>
        <taxon>Aspidochirotida</taxon>
        <taxon>Stichopodidae</taxon>
        <taxon>Apostichopus</taxon>
    </lineage>
</organism>
<dbReference type="Pfam" id="PF01315">
    <property type="entry name" value="Ald_Xan_dh_C"/>
    <property type="match status" value="1"/>
</dbReference>
<proteinExistence type="inferred from homology"/>
<evidence type="ECO:0000313" key="11">
    <source>
        <dbReference type="EMBL" id="PIK60346.1"/>
    </source>
</evidence>
<gene>
    <name evidence="11" type="ORF">BSL78_02715</name>
</gene>
<keyword evidence="12" id="KW-1185">Reference proteome</keyword>
<dbReference type="SUPFAM" id="SSF54665">
    <property type="entry name" value="CO dehydrogenase molybdoprotein N-domain-like"/>
    <property type="match status" value="1"/>
</dbReference>
<keyword evidence="7" id="KW-0408">Iron</keyword>
<dbReference type="AlphaFoldDB" id="A0A2G8LJA9"/>
<dbReference type="InterPro" id="IPR046867">
    <property type="entry name" value="AldOxase/xan_DH_MoCoBD2"/>
</dbReference>
<dbReference type="SMART" id="SM01008">
    <property type="entry name" value="Ald_Xan_dh_C"/>
    <property type="match status" value="1"/>
</dbReference>
<dbReference type="PANTHER" id="PTHR45444">
    <property type="entry name" value="XANTHINE DEHYDROGENASE"/>
    <property type="match status" value="1"/>
</dbReference>
<evidence type="ECO:0000256" key="5">
    <source>
        <dbReference type="ARBA" id="ARBA00022723"/>
    </source>
</evidence>
<evidence type="ECO:0000313" key="12">
    <source>
        <dbReference type="Proteomes" id="UP000230750"/>
    </source>
</evidence>
<dbReference type="Proteomes" id="UP000230750">
    <property type="component" value="Unassembled WGS sequence"/>
</dbReference>
<dbReference type="Pfam" id="PF20256">
    <property type="entry name" value="MoCoBD_2"/>
    <property type="match status" value="2"/>
</dbReference>
<reference evidence="11 12" key="1">
    <citation type="journal article" date="2017" name="PLoS Biol.">
        <title>The sea cucumber genome provides insights into morphological evolution and visceral regeneration.</title>
        <authorList>
            <person name="Zhang X."/>
            <person name="Sun L."/>
            <person name="Yuan J."/>
            <person name="Sun Y."/>
            <person name="Gao Y."/>
            <person name="Zhang L."/>
            <person name="Li S."/>
            <person name="Dai H."/>
            <person name="Hamel J.F."/>
            <person name="Liu C."/>
            <person name="Yu Y."/>
            <person name="Liu S."/>
            <person name="Lin W."/>
            <person name="Guo K."/>
            <person name="Jin S."/>
            <person name="Xu P."/>
            <person name="Storey K.B."/>
            <person name="Huan P."/>
            <person name="Zhang T."/>
            <person name="Zhou Y."/>
            <person name="Zhang J."/>
            <person name="Lin C."/>
            <person name="Li X."/>
            <person name="Xing L."/>
            <person name="Huo D."/>
            <person name="Sun M."/>
            <person name="Wang L."/>
            <person name="Mercier A."/>
            <person name="Li F."/>
            <person name="Yang H."/>
            <person name="Xiang J."/>
        </authorList>
    </citation>
    <scope>NUCLEOTIDE SEQUENCE [LARGE SCALE GENOMIC DNA]</scope>
    <source>
        <strain evidence="11">Shaxun</strain>
        <tissue evidence="11">Muscle</tissue>
    </source>
</reference>
<evidence type="ECO:0000256" key="6">
    <source>
        <dbReference type="ARBA" id="ARBA00023002"/>
    </source>
</evidence>
<sequence length="535" mass="59063">MVALRLDSNSRPPGLKILDTRLNTTDIPDVPPAYESAVYDSHPSEFCSTQVFQEVPSGQPSHDAVGRPIPHMSAKQQVTGEAKYVDDLPKLEGELYLAFVFSRRPHAKIISMDVLEALALPGVEDVITAADVPGSNLTAIYGDEELFAVDKVISVGQVVAIVAATNQNIAQRAAKLVKVEYEDLDSILTIQEAIKEESFLHPTRTISVGDLKVGFEKSDHILEGECHVGAQEHFYLETMASIIIPKGENSEMEIISSTQNATKTQRLGGGFGGKELRCCILSAAAAVAANKVDKPVRYMFDRDEDMISTGTRHPFLGRYIVGFTKKAKPCLRSIFVCKLWVQLGSLFFSRSSSSHLYRWICSCHSWGIEMGQGLHTKIIQIASRALRIPKELIHVSETSTDKVPNSSPSAASASSDLNGMAVQRACETLLQRLQKHMMANPKGDWKDWVNAAYMDRENLSATGFHNIRFFVLIEGAFVQGYGLFVLEDYRYSPTGHLLTKGPGFYKIPGFSDALKSSTYLCWIELLIVELSALQR</sequence>
<evidence type="ECO:0000256" key="9">
    <source>
        <dbReference type="ARBA" id="ARBA00034078"/>
    </source>
</evidence>
<comment type="cofactor">
    <cofactor evidence="1">
        <name>Mo-molybdopterin</name>
        <dbReference type="ChEBI" id="CHEBI:71302"/>
    </cofactor>
</comment>
<evidence type="ECO:0000256" key="8">
    <source>
        <dbReference type="ARBA" id="ARBA00023014"/>
    </source>
</evidence>
<comment type="cofactor">
    <cofactor evidence="9">
        <name>[2Fe-2S] cluster</name>
        <dbReference type="ChEBI" id="CHEBI:190135"/>
    </cofactor>
</comment>
<dbReference type="EMBL" id="MRZV01000059">
    <property type="protein sequence ID" value="PIK60346.1"/>
    <property type="molecule type" value="Genomic_DNA"/>
</dbReference>
<dbReference type="PANTHER" id="PTHR45444:SF3">
    <property type="entry name" value="XANTHINE DEHYDROGENASE"/>
    <property type="match status" value="1"/>
</dbReference>
<dbReference type="Pfam" id="PF02738">
    <property type="entry name" value="MoCoBD_1"/>
    <property type="match status" value="1"/>
</dbReference>
<comment type="cofactor">
    <cofactor evidence="2">
        <name>FAD</name>
        <dbReference type="ChEBI" id="CHEBI:57692"/>
    </cofactor>
</comment>
<dbReference type="STRING" id="307972.A0A2G8LJA9"/>
<dbReference type="OrthoDB" id="8300278at2759"/>